<dbReference type="AlphaFoldDB" id="A0AAD7B7C7"/>
<dbReference type="PANTHER" id="PTHR43539:SF68">
    <property type="entry name" value="FLAVIN-BINDING MONOOXYGENASE-LIKE PROTEIN (AFU_ORTHOLOGUE AFUA_4G09220)"/>
    <property type="match status" value="1"/>
</dbReference>
<organism evidence="4 5">
    <name type="scientific">Roridomyces roridus</name>
    <dbReference type="NCBI Taxonomy" id="1738132"/>
    <lineage>
        <taxon>Eukaryota</taxon>
        <taxon>Fungi</taxon>
        <taxon>Dikarya</taxon>
        <taxon>Basidiomycota</taxon>
        <taxon>Agaricomycotina</taxon>
        <taxon>Agaricomycetes</taxon>
        <taxon>Agaricomycetidae</taxon>
        <taxon>Agaricales</taxon>
        <taxon>Marasmiineae</taxon>
        <taxon>Mycenaceae</taxon>
        <taxon>Roridomyces</taxon>
    </lineage>
</organism>
<evidence type="ECO:0000256" key="1">
    <source>
        <dbReference type="ARBA" id="ARBA00022630"/>
    </source>
</evidence>
<dbReference type="PANTHER" id="PTHR43539">
    <property type="entry name" value="FLAVIN-BINDING MONOOXYGENASE-LIKE PROTEIN (AFU_ORTHOLOGUE AFUA_4G09220)"/>
    <property type="match status" value="1"/>
</dbReference>
<keyword evidence="2" id="KW-0274">FAD</keyword>
<dbReference type="GO" id="GO:0050660">
    <property type="term" value="F:flavin adenine dinucleotide binding"/>
    <property type="evidence" value="ECO:0007669"/>
    <property type="project" value="InterPro"/>
</dbReference>
<dbReference type="InterPro" id="IPR050982">
    <property type="entry name" value="Auxin_biosynth/cation_transpt"/>
</dbReference>
<keyword evidence="5" id="KW-1185">Reference proteome</keyword>
<dbReference type="GO" id="GO:0050661">
    <property type="term" value="F:NADP binding"/>
    <property type="evidence" value="ECO:0007669"/>
    <property type="project" value="InterPro"/>
</dbReference>
<evidence type="ECO:0000256" key="3">
    <source>
        <dbReference type="ARBA" id="ARBA00023002"/>
    </source>
</evidence>
<name>A0AAD7B7C7_9AGAR</name>
<dbReference type="EMBL" id="JARKIF010000030">
    <property type="protein sequence ID" value="KAJ7612692.1"/>
    <property type="molecule type" value="Genomic_DNA"/>
</dbReference>
<dbReference type="Proteomes" id="UP001221142">
    <property type="component" value="Unassembled WGS sequence"/>
</dbReference>
<dbReference type="Gene3D" id="3.50.50.60">
    <property type="entry name" value="FAD/NAD(P)-binding domain"/>
    <property type="match status" value="2"/>
</dbReference>
<reference evidence="4" key="1">
    <citation type="submission" date="2023-03" db="EMBL/GenBank/DDBJ databases">
        <title>Massive genome expansion in bonnet fungi (Mycena s.s.) driven by repeated elements and novel gene families across ecological guilds.</title>
        <authorList>
            <consortium name="Lawrence Berkeley National Laboratory"/>
            <person name="Harder C.B."/>
            <person name="Miyauchi S."/>
            <person name="Viragh M."/>
            <person name="Kuo A."/>
            <person name="Thoen E."/>
            <person name="Andreopoulos B."/>
            <person name="Lu D."/>
            <person name="Skrede I."/>
            <person name="Drula E."/>
            <person name="Henrissat B."/>
            <person name="Morin E."/>
            <person name="Kohler A."/>
            <person name="Barry K."/>
            <person name="LaButti K."/>
            <person name="Morin E."/>
            <person name="Salamov A."/>
            <person name="Lipzen A."/>
            <person name="Mereny Z."/>
            <person name="Hegedus B."/>
            <person name="Baldrian P."/>
            <person name="Stursova M."/>
            <person name="Weitz H."/>
            <person name="Taylor A."/>
            <person name="Grigoriev I.V."/>
            <person name="Nagy L.G."/>
            <person name="Martin F."/>
            <person name="Kauserud H."/>
        </authorList>
    </citation>
    <scope>NUCLEOTIDE SEQUENCE</scope>
    <source>
        <strain evidence="4">9284</strain>
    </source>
</reference>
<dbReference type="GO" id="GO:0004499">
    <property type="term" value="F:N,N-dimethylaniline monooxygenase activity"/>
    <property type="evidence" value="ECO:0007669"/>
    <property type="project" value="InterPro"/>
</dbReference>
<protein>
    <submittedName>
        <fullName evidence="4">FAD/NAD(P)-binding domain-containing protein</fullName>
    </submittedName>
</protein>
<dbReference type="SUPFAM" id="SSF51905">
    <property type="entry name" value="FAD/NAD(P)-binding domain"/>
    <property type="match status" value="1"/>
</dbReference>
<accession>A0AAD7B7C7</accession>
<proteinExistence type="predicted"/>
<dbReference type="PRINTS" id="PR00368">
    <property type="entry name" value="FADPNR"/>
</dbReference>
<gene>
    <name evidence="4" type="ORF">FB45DRAFT_1117219</name>
</gene>
<dbReference type="Pfam" id="PF00743">
    <property type="entry name" value="FMO-like"/>
    <property type="match status" value="1"/>
</dbReference>
<keyword evidence="3" id="KW-0560">Oxidoreductase</keyword>
<evidence type="ECO:0000313" key="5">
    <source>
        <dbReference type="Proteomes" id="UP001221142"/>
    </source>
</evidence>
<evidence type="ECO:0000256" key="2">
    <source>
        <dbReference type="ARBA" id="ARBA00022827"/>
    </source>
</evidence>
<dbReference type="InterPro" id="IPR036188">
    <property type="entry name" value="FAD/NAD-bd_sf"/>
</dbReference>
<evidence type="ECO:0000313" key="4">
    <source>
        <dbReference type="EMBL" id="KAJ7612692.1"/>
    </source>
</evidence>
<sequence>MTSEPTNSNEATQVATKWLTALSSASDVETFASQFIPTGWLRDLMCFSWDFKSVAGRDQIVRFLSVSSESGGKSRFEHAQLHNFELDKSILPAKFPVPGHPQLLGVSAAFTFAITSPPATGRGFVQLFPDGEGGQWKAFTVLTNIQDLDGHEEPQEGIEGYFGGTTWEEEHARKMAEIESDPTVLIVGAGQSGLMCAARFCRMGIRALVVEKTARVGDVWRNRYPGLSLHLKAHPMSVLYQPWPKTYPQFLPRDKIADFLEAYAVGQEINVWLSSAVLPTPTYDELSGRWNVEVDRAGNRVRLNPKHIVFATGMGAPKVPSWPGMNTFKGKMYHSDQHKGAAPFKGKRVVVVGAASIDVSEDFVVKGASEVTMVQRSATCVFSYGTMEKSPPPGDKLPIVEDMDLVNNSMSPALLIQLTTRALPSFKENDRELLDGLRKAGFKLTWQLTPDGEERLASGTILDMGNAKLISEGKIKIKQGVEVARVEPEGLVFADGSKLSADVIVLATGYKPIMPSITSIMGDEIQNLIGNEIWGLDEGGELRHCFRPTGAPGFWVAPGGFVQARFLSKHLAIQIKAEELGLKKRS</sequence>
<dbReference type="InterPro" id="IPR020946">
    <property type="entry name" value="Flavin_mOase-like"/>
</dbReference>
<keyword evidence="1" id="KW-0285">Flavoprotein</keyword>
<comment type="caution">
    <text evidence="4">The sequence shown here is derived from an EMBL/GenBank/DDBJ whole genome shotgun (WGS) entry which is preliminary data.</text>
</comment>